<dbReference type="PRINTS" id="PR00080">
    <property type="entry name" value="SDRFAMILY"/>
</dbReference>
<name>A0A2N7IAG9_9VIBR</name>
<dbReference type="SUPFAM" id="SSF51735">
    <property type="entry name" value="NAD(P)-binding Rossmann-fold domains"/>
    <property type="match status" value="1"/>
</dbReference>
<dbReference type="Pfam" id="PF13561">
    <property type="entry name" value="adh_short_C2"/>
    <property type="match status" value="1"/>
</dbReference>
<evidence type="ECO:0000256" key="1">
    <source>
        <dbReference type="ARBA" id="ARBA00006484"/>
    </source>
</evidence>
<evidence type="ECO:0000313" key="3">
    <source>
        <dbReference type="EMBL" id="PML53337.1"/>
    </source>
</evidence>
<reference evidence="4" key="1">
    <citation type="submission" date="2016-07" db="EMBL/GenBank/DDBJ databases">
        <title>Nontailed viruses are major unrecognized killers of bacteria in the ocean.</title>
        <authorList>
            <person name="Kauffman K."/>
            <person name="Hussain F."/>
            <person name="Yang J."/>
            <person name="Arevalo P."/>
            <person name="Brown J."/>
            <person name="Cutler M."/>
            <person name="Kelly L."/>
            <person name="Polz M.F."/>
        </authorList>
    </citation>
    <scope>NUCLEOTIDE SEQUENCE [LARGE SCALE GENOMIC DNA]</scope>
    <source>
        <strain evidence="4">10N.261.51.B8</strain>
    </source>
</reference>
<dbReference type="InterPro" id="IPR036291">
    <property type="entry name" value="NAD(P)-bd_dom_sf"/>
</dbReference>
<proteinExistence type="inferred from homology"/>
<dbReference type="CDD" id="cd05233">
    <property type="entry name" value="SDR_c"/>
    <property type="match status" value="1"/>
</dbReference>
<sequence>MNKLFVVTGASSGIGLATSLKLLKQGYRVLGIARSKKIGIEQLISDFPEGFIFVEKDLAVDIDSFSKWFLLLSKQYGKFNGLVHAAGMVQVMPNRFNTHDKMLELFNLNLFSSLSLARAFSDKRVCNTFSSMIFISSVSAHIGSPGLVNYSASKSALIGATKSLAKELSPQHIRVNTISPGLMKTSLTEEAYDTAFFDKLSSLYPLGLGLPEYVADAAAFLLSDDARWITGIDLVVDGGITLGINE</sequence>
<gene>
    <name evidence="3" type="ORF">BCT74_12300</name>
</gene>
<comment type="similarity">
    <text evidence="1">Belongs to the short-chain dehydrogenases/reductases (SDR) family.</text>
</comment>
<dbReference type="PRINTS" id="PR00081">
    <property type="entry name" value="GDHRDH"/>
</dbReference>
<dbReference type="Proteomes" id="UP000235746">
    <property type="component" value="Unassembled WGS sequence"/>
</dbReference>
<evidence type="ECO:0000256" key="2">
    <source>
        <dbReference type="ARBA" id="ARBA00023002"/>
    </source>
</evidence>
<dbReference type="Gene3D" id="3.40.50.720">
    <property type="entry name" value="NAD(P)-binding Rossmann-like Domain"/>
    <property type="match status" value="1"/>
</dbReference>
<accession>A0A2N7IAG9</accession>
<dbReference type="EMBL" id="MCYL01000045">
    <property type="protein sequence ID" value="PML53337.1"/>
    <property type="molecule type" value="Genomic_DNA"/>
</dbReference>
<keyword evidence="2" id="KW-0560">Oxidoreductase</keyword>
<dbReference type="AlphaFoldDB" id="A0A2N7IAG9"/>
<comment type="caution">
    <text evidence="3">The sequence shown here is derived from an EMBL/GenBank/DDBJ whole genome shotgun (WGS) entry which is preliminary data.</text>
</comment>
<dbReference type="PANTHER" id="PTHR43639:SF1">
    <property type="entry name" value="SHORT-CHAIN DEHYDROGENASE_REDUCTASE FAMILY PROTEIN"/>
    <property type="match status" value="1"/>
</dbReference>
<dbReference type="PANTHER" id="PTHR43639">
    <property type="entry name" value="OXIDOREDUCTASE, SHORT-CHAIN DEHYDROGENASE/REDUCTASE FAMILY (AFU_ORTHOLOGUE AFUA_5G02870)"/>
    <property type="match status" value="1"/>
</dbReference>
<evidence type="ECO:0000313" key="4">
    <source>
        <dbReference type="Proteomes" id="UP000235746"/>
    </source>
</evidence>
<dbReference type="GO" id="GO:0016491">
    <property type="term" value="F:oxidoreductase activity"/>
    <property type="evidence" value="ECO:0007669"/>
    <property type="project" value="UniProtKB-KW"/>
</dbReference>
<organism evidence="3 4">
    <name type="scientific">Vibrio lentus</name>
    <dbReference type="NCBI Taxonomy" id="136468"/>
    <lineage>
        <taxon>Bacteria</taxon>
        <taxon>Pseudomonadati</taxon>
        <taxon>Pseudomonadota</taxon>
        <taxon>Gammaproteobacteria</taxon>
        <taxon>Vibrionales</taxon>
        <taxon>Vibrionaceae</taxon>
        <taxon>Vibrio</taxon>
    </lineage>
</organism>
<protein>
    <submittedName>
        <fullName evidence="3">3-oxoacyl-ACP reductase</fullName>
    </submittedName>
</protein>
<dbReference type="InterPro" id="IPR002347">
    <property type="entry name" value="SDR_fam"/>
</dbReference>